<evidence type="ECO:0000256" key="2">
    <source>
        <dbReference type="ARBA" id="ARBA00002869"/>
    </source>
</evidence>
<dbReference type="OrthoDB" id="9810298at2"/>
<dbReference type="EMBL" id="VULN01000002">
    <property type="protein sequence ID" value="MSS81423.1"/>
    <property type="molecule type" value="Genomic_DNA"/>
</dbReference>
<dbReference type="InterPro" id="IPR022419">
    <property type="entry name" value="Porphobilin_deaminase_cofac_BS"/>
</dbReference>
<proteinExistence type="inferred from homology"/>
<comment type="catalytic activity">
    <reaction evidence="8">
        <text>4 porphobilinogen + H2O = hydroxymethylbilane + 4 NH4(+)</text>
        <dbReference type="Rhea" id="RHEA:13185"/>
        <dbReference type="ChEBI" id="CHEBI:15377"/>
        <dbReference type="ChEBI" id="CHEBI:28938"/>
        <dbReference type="ChEBI" id="CHEBI:57845"/>
        <dbReference type="ChEBI" id="CHEBI:58126"/>
        <dbReference type="EC" id="2.5.1.61"/>
    </reaction>
</comment>
<keyword evidence="6 11" id="KW-0808">Transferase</keyword>
<organism evidence="11 12">
    <name type="scientific">Acidaminococcus fermentans</name>
    <dbReference type="NCBI Taxonomy" id="905"/>
    <lineage>
        <taxon>Bacteria</taxon>
        <taxon>Bacillati</taxon>
        <taxon>Bacillota</taxon>
        <taxon>Negativicutes</taxon>
        <taxon>Acidaminococcales</taxon>
        <taxon>Acidaminococcaceae</taxon>
        <taxon>Acidaminococcus</taxon>
    </lineage>
</organism>
<comment type="similarity">
    <text evidence="3">Belongs to the HMBS family.</text>
</comment>
<reference evidence="11 12" key="1">
    <citation type="submission" date="2019-08" db="EMBL/GenBank/DDBJ databases">
        <title>In-depth cultivation of the pig gut microbiome towards novel bacterial diversity and tailored functional studies.</title>
        <authorList>
            <person name="Wylensek D."/>
            <person name="Hitch T.C.A."/>
            <person name="Clavel T."/>
        </authorList>
    </citation>
    <scope>NUCLEOTIDE SEQUENCE [LARGE SCALE GENOMIC DNA]</scope>
    <source>
        <strain evidence="11 12">WCA-389-WT-5B</strain>
    </source>
</reference>
<evidence type="ECO:0000256" key="1">
    <source>
        <dbReference type="ARBA" id="ARBA00001916"/>
    </source>
</evidence>
<comment type="cofactor">
    <cofactor evidence="1">
        <name>dipyrromethane</name>
        <dbReference type="ChEBI" id="CHEBI:60342"/>
    </cofactor>
</comment>
<name>A0A6N7VYW0_ACIFE</name>
<evidence type="ECO:0000256" key="7">
    <source>
        <dbReference type="ARBA" id="ARBA00023244"/>
    </source>
</evidence>
<dbReference type="NCBIfam" id="TIGR00212">
    <property type="entry name" value="hemC"/>
    <property type="match status" value="1"/>
</dbReference>
<evidence type="ECO:0000256" key="8">
    <source>
        <dbReference type="ARBA" id="ARBA00048169"/>
    </source>
</evidence>
<sequence>MKKLIVATRGSRLALAQTHIVCGLLKEAGVETEVRTITTAGDRDRIHALVKIGGRGIFVREIERELLSGEADIAVHSAKDLPYQLAQGLVIAGTPRGADPRDALVLLRDKKLREGNVVGTGSPRRIREFSRQRPDLQFRDIRGNVTTRLHKLERGEYDAIVLAMAGIERLELDMGRFQVIPFSPEEVIPAGCQGIIGVECRTQDRELVRLLRQLSDPETWRRFRWERQLFCAMKVDCSCPVGIHCRLLPGERMELMAMVDGKRARRMGKEKDGQALCQSLKEELYDRH</sequence>
<dbReference type="PIRSF" id="PIRSF001438">
    <property type="entry name" value="4pyrrol_synth_OHMeBilane_synth"/>
    <property type="match status" value="1"/>
</dbReference>
<dbReference type="GO" id="GO:0004418">
    <property type="term" value="F:hydroxymethylbilane synthase activity"/>
    <property type="evidence" value="ECO:0007669"/>
    <property type="project" value="UniProtKB-UniRule"/>
</dbReference>
<feature type="domain" description="Porphobilinogen deaminase N-terminal" evidence="10">
    <location>
        <begin position="4"/>
        <end position="207"/>
    </location>
</feature>
<dbReference type="Gene3D" id="3.30.160.40">
    <property type="entry name" value="Porphobilinogen deaminase, C-terminal domain"/>
    <property type="match status" value="1"/>
</dbReference>
<gene>
    <name evidence="11" type="primary">hemC</name>
    <name evidence="11" type="ORF">FX155_02160</name>
</gene>
<dbReference type="AlphaFoldDB" id="A0A6N7VYW0"/>
<dbReference type="FunFam" id="3.40.190.10:FF:000005">
    <property type="entry name" value="Porphobilinogen deaminase"/>
    <property type="match status" value="1"/>
</dbReference>
<evidence type="ECO:0000256" key="3">
    <source>
        <dbReference type="ARBA" id="ARBA00005638"/>
    </source>
</evidence>
<evidence type="ECO:0000313" key="11">
    <source>
        <dbReference type="EMBL" id="MSS81423.1"/>
    </source>
</evidence>
<evidence type="ECO:0000256" key="9">
    <source>
        <dbReference type="NCBIfam" id="TIGR00212"/>
    </source>
</evidence>
<evidence type="ECO:0000313" key="12">
    <source>
        <dbReference type="Proteomes" id="UP000441455"/>
    </source>
</evidence>
<keyword evidence="7" id="KW-0627">Porphyrin biosynthesis</keyword>
<evidence type="ECO:0000259" key="10">
    <source>
        <dbReference type="Pfam" id="PF01379"/>
    </source>
</evidence>
<dbReference type="SUPFAM" id="SSF53850">
    <property type="entry name" value="Periplasmic binding protein-like II"/>
    <property type="match status" value="1"/>
</dbReference>
<dbReference type="Proteomes" id="UP000441455">
    <property type="component" value="Unassembled WGS sequence"/>
</dbReference>
<dbReference type="PANTHER" id="PTHR11557:SF0">
    <property type="entry name" value="PORPHOBILINOGEN DEAMINASE"/>
    <property type="match status" value="1"/>
</dbReference>
<dbReference type="EC" id="2.5.1.61" evidence="5 9"/>
<dbReference type="PRINTS" id="PR00151">
    <property type="entry name" value="PORPHBDMNASE"/>
</dbReference>
<dbReference type="GO" id="GO:0005737">
    <property type="term" value="C:cytoplasm"/>
    <property type="evidence" value="ECO:0007669"/>
    <property type="project" value="UniProtKB-UniRule"/>
</dbReference>
<accession>A0A6N7VYW0</accession>
<dbReference type="InterPro" id="IPR036803">
    <property type="entry name" value="Porphobilinogen_deaminase_C_sf"/>
</dbReference>
<dbReference type="Gene3D" id="3.40.190.10">
    <property type="entry name" value="Periplasmic binding protein-like II"/>
    <property type="match status" value="2"/>
</dbReference>
<evidence type="ECO:0000256" key="6">
    <source>
        <dbReference type="ARBA" id="ARBA00022679"/>
    </source>
</evidence>
<dbReference type="SUPFAM" id="SSF54782">
    <property type="entry name" value="Porphobilinogen deaminase (hydroxymethylbilane synthase), C-terminal domain"/>
    <property type="match status" value="1"/>
</dbReference>
<dbReference type="InterPro" id="IPR000860">
    <property type="entry name" value="HemC"/>
</dbReference>
<dbReference type="InterPro" id="IPR022417">
    <property type="entry name" value="Porphobilin_deaminase_N"/>
</dbReference>
<comment type="subunit">
    <text evidence="4">Monomer.</text>
</comment>
<comment type="caution">
    <text evidence="11">The sequence shown here is derived from an EMBL/GenBank/DDBJ whole genome shotgun (WGS) entry which is preliminary data.</text>
</comment>
<comment type="function">
    <text evidence="2">Tetrapolymerization of the monopyrrole PBG into the hydroxymethylbilane pre-uroporphyrinogen in several discrete steps.</text>
</comment>
<protein>
    <recommendedName>
        <fullName evidence="5 9">Hydroxymethylbilane synthase</fullName>
        <ecNumber evidence="5 9">2.5.1.61</ecNumber>
    </recommendedName>
</protein>
<dbReference type="PANTHER" id="PTHR11557">
    <property type="entry name" value="PORPHOBILINOGEN DEAMINASE"/>
    <property type="match status" value="1"/>
</dbReference>
<dbReference type="RefSeq" id="WP_154487676.1">
    <property type="nucleotide sequence ID" value="NZ_VULN01000002.1"/>
</dbReference>
<evidence type="ECO:0000256" key="5">
    <source>
        <dbReference type="ARBA" id="ARBA00012655"/>
    </source>
</evidence>
<evidence type="ECO:0000256" key="4">
    <source>
        <dbReference type="ARBA" id="ARBA00011245"/>
    </source>
</evidence>
<dbReference type="PROSITE" id="PS00533">
    <property type="entry name" value="PORPHOBILINOGEN_DEAM"/>
    <property type="match status" value="1"/>
</dbReference>
<dbReference type="GO" id="GO:0006783">
    <property type="term" value="P:heme biosynthetic process"/>
    <property type="evidence" value="ECO:0007669"/>
    <property type="project" value="TreeGrafter"/>
</dbReference>
<dbReference type="Pfam" id="PF01379">
    <property type="entry name" value="Porphobil_deam"/>
    <property type="match status" value="1"/>
</dbReference>